<protein>
    <submittedName>
        <fullName evidence="2">Uncharacterized protein</fullName>
    </submittedName>
</protein>
<sequence length="337" mass="36536">MADQTRINRALNKSEGGIEEEKNRAWMVKEGLKKKRATLGCIVLPSLSLDGRRLYIADASRIVRSSRRSKQNIHTTATTDFKDSIATEHPVATVAPFEIFSGCVSSEPIVPNGFGAVEADLIPSYQGFTLFHPHKRRDALQYGSGTDRRRWRAASPTTLKQRCGWTATARTSEPRTSSAACGGSGGPMRRGGAHQHLQRERMTAKTTPAWTTASFGETATFLTDFKDSIAAEHPVATAAPFEIFSGCGLSEATVPNEFGAVEADLVPPDLGGIGGCRVRISRRERDVLEVGPTVVEEAVVQVKLVLPTLETLVEDTINTLTDMGVRVTAEASQAHEF</sequence>
<evidence type="ECO:0000313" key="2">
    <source>
        <dbReference type="EMBL" id="KAK9169679.1"/>
    </source>
</evidence>
<keyword evidence="3" id="KW-1185">Reference proteome</keyword>
<reference evidence="2 3" key="1">
    <citation type="submission" date="2024-01" db="EMBL/GenBank/DDBJ databases">
        <title>Genome assemblies of Stephania.</title>
        <authorList>
            <person name="Yang L."/>
        </authorList>
    </citation>
    <scope>NUCLEOTIDE SEQUENCE [LARGE SCALE GENOMIC DNA]</scope>
    <source>
        <strain evidence="2">YNDBR</strain>
        <tissue evidence="2">Leaf</tissue>
    </source>
</reference>
<dbReference type="Proteomes" id="UP001420932">
    <property type="component" value="Unassembled WGS sequence"/>
</dbReference>
<feature type="region of interest" description="Disordered" evidence="1">
    <location>
        <begin position="166"/>
        <end position="196"/>
    </location>
</feature>
<dbReference type="AlphaFoldDB" id="A0AAP0LIK5"/>
<accession>A0AAP0LIK5</accession>
<dbReference type="EMBL" id="JBBNAF010000001">
    <property type="protein sequence ID" value="KAK9169679.1"/>
    <property type="molecule type" value="Genomic_DNA"/>
</dbReference>
<evidence type="ECO:0000313" key="3">
    <source>
        <dbReference type="Proteomes" id="UP001420932"/>
    </source>
</evidence>
<gene>
    <name evidence="2" type="ORF">Syun_001819</name>
</gene>
<organism evidence="2 3">
    <name type="scientific">Stephania yunnanensis</name>
    <dbReference type="NCBI Taxonomy" id="152371"/>
    <lineage>
        <taxon>Eukaryota</taxon>
        <taxon>Viridiplantae</taxon>
        <taxon>Streptophyta</taxon>
        <taxon>Embryophyta</taxon>
        <taxon>Tracheophyta</taxon>
        <taxon>Spermatophyta</taxon>
        <taxon>Magnoliopsida</taxon>
        <taxon>Ranunculales</taxon>
        <taxon>Menispermaceae</taxon>
        <taxon>Menispermoideae</taxon>
        <taxon>Cissampelideae</taxon>
        <taxon>Stephania</taxon>
    </lineage>
</organism>
<evidence type="ECO:0000256" key="1">
    <source>
        <dbReference type="SAM" id="MobiDB-lite"/>
    </source>
</evidence>
<comment type="caution">
    <text evidence="2">The sequence shown here is derived from an EMBL/GenBank/DDBJ whole genome shotgun (WGS) entry which is preliminary data.</text>
</comment>
<feature type="compositionally biased region" description="Polar residues" evidence="1">
    <location>
        <begin position="168"/>
        <end position="179"/>
    </location>
</feature>
<name>A0AAP0LIK5_9MAGN</name>
<proteinExistence type="predicted"/>